<evidence type="ECO:0000313" key="3">
    <source>
        <dbReference type="Proteomes" id="UP000494256"/>
    </source>
</evidence>
<sequence>MIAVTRGREQAESTSMQLHTLITELLPFTELPLAKRLALGLVPVPLQCKSSLRPARGRDLLRLTSLLATSGHRVSLELAEQQPCEYQEADPFWDYEDRNEKERQKEKVRRNKEGTQEASPERPSTLRVETPAAPPAFADVPAAGLPSGASTPSFGASGGSRRDSQWTDKGYFE</sequence>
<dbReference type="AlphaFoldDB" id="A0A8S1B1X5"/>
<comment type="caution">
    <text evidence="2">The sequence shown here is derived from an EMBL/GenBank/DDBJ whole genome shotgun (WGS) entry which is preliminary data.</text>
</comment>
<name>A0A8S1B1X5_ARCPL</name>
<dbReference type="Proteomes" id="UP000494256">
    <property type="component" value="Unassembled WGS sequence"/>
</dbReference>
<evidence type="ECO:0000256" key="1">
    <source>
        <dbReference type="SAM" id="MobiDB-lite"/>
    </source>
</evidence>
<reference evidence="2 3" key="1">
    <citation type="submission" date="2020-04" db="EMBL/GenBank/DDBJ databases">
        <authorList>
            <person name="Wallbank WR R."/>
            <person name="Pardo Diaz C."/>
            <person name="Kozak K."/>
            <person name="Martin S."/>
            <person name="Jiggins C."/>
            <person name="Moest M."/>
            <person name="Warren A I."/>
            <person name="Byers J.R.P. K."/>
            <person name="Montejo-Kovacevich G."/>
            <person name="Yen C E."/>
        </authorList>
    </citation>
    <scope>NUCLEOTIDE SEQUENCE [LARGE SCALE GENOMIC DNA]</scope>
</reference>
<protein>
    <submittedName>
        <fullName evidence="2">Uncharacterized protein</fullName>
    </submittedName>
</protein>
<evidence type="ECO:0000313" key="2">
    <source>
        <dbReference type="EMBL" id="CAB3253393.1"/>
    </source>
</evidence>
<organism evidence="2 3">
    <name type="scientific">Arctia plantaginis</name>
    <name type="common">Wood tiger moth</name>
    <name type="synonym">Phalaena plantaginis</name>
    <dbReference type="NCBI Taxonomy" id="874455"/>
    <lineage>
        <taxon>Eukaryota</taxon>
        <taxon>Metazoa</taxon>
        <taxon>Ecdysozoa</taxon>
        <taxon>Arthropoda</taxon>
        <taxon>Hexapoda</taxon>
        <taxon>Insecta</taxon>
        <taxon>Pterygota</taxon>
        <taxon>Neoptera</taxon>
        <taxon>Endopterygota</taxon>
        <taxon>Lepidoptera</taxon>
        <taxon>Glossata</taxon>
        <taxon>Ditrysia</taxon>
        <taxon>Noctuoidea</taxon>
        <taxon>Erebidae</taxon>
        <taxon>Arctiinae</taxon>
        <taxon>Arctia</taxon>
    </lineage>
</organism>
<dbReference type="EMBL" id="CADEBD010000390">
    <property type="protein sequence ID" value="CAB3253393.1"/>
    <property type="molecule type" value="Genomic_DNA"/>
</dbReference>
<feature type="region of interest" description="Disordered" evidence="1">
    <location>
        <begin position="83"/>
        <end position="173"/>
    </location>
</feature>
<feature type="compositionally biased region" description="Basic and acidic residues" evidence="1">
    <location>
        <begin position="95"/>
        <end position="115"/>
    </location>
</feature>
<proteinExistence type="predicted"/>
<gene>
    <name evidence="2" type="ORF">APLA_LOCUS14294</name>
</gene>
<dbReference type="OrthoDB" id="5568754at2759"/>
<accession>A0A8S1B1X5</accession>
<feature type="compositionally biased region" description="Basic and acidic residues" evidence="1">
    <location>
        <begin position="160"/>
        <end position="173"/>
    </location>
</feature>